<evidence type="ECO:0000313" key="19">
    <source>
        <dbReference type="EMBL" id="MPA55929.1"/>
    </source>
</evidence>
<keyword evidence="11" id="KW-0325">Glycoprotein</keyword>
<comment type="subcellular location">
    <subcellularLocation>
        <location evidence="2 13">Secreted</location>
        <location evidence="2 13">Extracellular space</location>
        <location evidence="2 13">Apoplast</location>
    </subcellularLocation>
</comment>
<evidence type="ECO:0000256" key="1">
    <source>
        <dbReference type="ARBA" id="ARBA00000349"/>
    </source>
</evidence>
<dbReference type="Pfam" id="PF00394">
    <property type="entry name" value="Cu-oxidase"/>
    <property type="match status" value="1"/>
</dbReference>
<keyword evidence="9 13" id="KW-0560">Oxidoreductase</keyword>
<evidence type="ECO:0000256" key="7">
    <source>
        <dbReference type="ARBA" id="ARBA00022723"/>
    </source>
</evidence>
<keyword evidence="8 13" id="KW-0677">Repeat</keyword>
<dbReference type="InterPro" id="IPR011706">
    <property type="entry name" value="Cu-oxidase_C"/>
</dbReference>
<dbReference type="Pfam" id="PF07732">
    <property type="entry name" value="Cu-oxidase_3"/>
    <property type="match status" value="1"/>
</dbReference>
<dbReference type="CDD" id="cd13875">
    <property type="entry name" value="CuRO_2_LCC_plant"/>
    <property type="match status" value="1"/>
</dbReference>
<dbReference type="InterPro" id="IPR034289">
    <property type="entry name" value="CuRO_3_LCC"/>
</dbReference>
<dbReference type="NCBIfam" id="TIGR03389">
    <property type="entry name" value="laccase"/>
    <property type="match status" value="1"/>
</dbReference>
<gene>
    <name evidence="18" type="ORF">Din_025367</name>
    <name evidence="19" type="ORF">Din_025370</name>
</gene>
<dbReference type="Gene3D" id="2.60.40.420">
    <property type="entry name" value="Cupredoxins - blue copper proteins"/>
    <property type="match status" value="3"/>
</dbReference>
<feature type="domain" description="Plastocyanin-like" evidence="15">
    <location>
        <begin position="161"/>
        <end position="312"/>
    </location>
</feature>
<evidence type="ECO:0000256" key="3">
    <source>
        <dbReference type="ARBA" id="ARBA00010609"/>
    </source>
</evidence>
<evidence type="ECO:0000256" key="10">
    <source>
        <dbReference type="ARBA" id="ARBA00023008"/>
    </source>
</evidence>
<feature type="region of interest" description="Disordered" evidence="14">
    <location>
        <begin position="557"/>
        <end position="597"/>
    </location>
</feature>
<proteinExistence type="inferred from homology"/>
<evidence type="ECO:0000313" key="18">
    <source>
        <dbReference type="EMBL" id="MPA55926.1"/>
    </source>
</evidence>
<dbReference type="InterPro" id="IPR011707">
    <property type="entry name" value="Cu-oxidase-like_N"/>
</dbReference>
<keyword evidence="5 13" id="KW-0052">Apoplast</keyword>
<feature type="domain" description="Plastocyanin-like" evidence="16">
    <location>
        <begin position="420"/>
        <end position="551"/>
    </location>
</feature>
<dbReference type="InterPro" id="IPR034288">
    <property type="entry name" value="CuRO_1_LCC"/>
</dbReference>
<dbReference type="EC" id="1.10.3.2" evidence="4 13"/>
<dbReference type="EMBL" id="GHES01025370">
    <property type="protein sequence ID" value="MPA55929.1"/>
    <property type="molecule type" value="Transcribed_RNA"/>
</dbReference>
<keyword evidence="13" id="KW-0732">Signal</keyword>
<organism evidence="19">
    <name type="scientific">Davidia involucrata</name>
    <name type="common">Dove tree</name>
    <dbReference type="NCBI Taxonomy" id="16924"/>
    <lineage>
        <taxon>Eukaryota</taxon>
        <taxon>Viridiplantae</taxon>
        <taxon>Streptophyta</taxon>
        <taxon>Embryophyta</taxon>
        <taxon>Tracheophyta</taxon>
        <taxon>Spermatophyta</taxon>
        <taxon>Magnoliopsida</taxon>
        <taxon>eudicotyledons</taxon>
        <taxon>Gunneridae</taxon>
        <taxon>Pentapetalae</taxon>
        <taxon>asterids</taxon>
        <taxon>Cornales</taxon>
        <taxon>Nyssaceae</taxon>
        <taxon>Davidia</taxon>
    </lineage>
</organism>
<dbReference type="InterPro" id="IPR034285">
    <property type="entry name" value="CuRO_2_LCC"/>
</dbReference>
<comment type="function">
    <text evidence="13">Lignin degradation and detoxification of lignin-derived products.</text>
</comment>
<feature type="signal peptide" evidence="13">
    <location>
        <begin position="1"/>
        <end position="24"/>
    </location>
</feature>
<keyword evidence="10 13" id="KW-0186">Copper</keyword>
<evidence type="ECO:0000256" key="13">
    <source>
        <dbReference type="RuleBase" id="RU361119"/>
    </source>
</evidence>
<dbReference type="PROSITE" id="PS00080">
    <property type="entry name" value="MULTICOPPER_OXIDASE2"/>
    <property type="match status" value="1"/>
</dbReference>
<evidence type="ECO:0000256" key="8">
    <source>
        <dbReference type="ARBA" id="ARBA00022737"/>
    </source>
</evidence>
<dbReference type="InterPro" id="IPR045087">
    <property type="entry name" value="Cu-oxidase_fam"/>
</dbReference>
<dbReference type="AlphaFoldDB" id="A0A5B7AGX6"/>
<evidence type="ECO:0000256" key="2">
    <source>
        <dbReference type="ARBA" id="ARBA00004271"/>
    </source>
</evidence>
<comment type="catalytic activity">
    <reaction evidence="1 13">
        <text>4 hydroquinone + O2 = 4 benzosemiquinone + 2 H2O</text>
        <dbReference type="Rhea" id="RHEA:11276"/>
        <dbReference type="ChEBI" id="CHEBI:15377"/>
        <dbReference type="ChEBI" id="CHEBI:15379"/>
        <dbReference type="ChEBI" id="CHEBI:17594"/>
        <dbReference type="ChEBI" id="CHEBI:17977"/>
        <dbReference type="EC" id="1.10.3.2"/>
    </reaction>
</comment>
<keyword evidence="7 13" id="KW-0479">Metal-binding</keyword>
<dbReference type="CDD" id="cd13897">
    <property type="entry name" value="CuRO_3_LCC_plant"/>
    <property type="match status" value="1"/>
</dbReference>
<dbReference type="CDD" id="cd13849">
    <property type="entry name" value="CuRO_1_LCC_plant"/>
    <property type="match status" value="1"/>
</dbReference>
<comment type="cofactor">
    <cofactor evidence="13">
        <name>Cu cation</name>
        <dbReference type="ChEBI" id="CHEBI:23378"/>
    </cofactor>
    <text evidence="13">Binds 4 Cu cations per monomer.</text>
</comment>
<evidence type="ECO:0000259" key="17">
    <source>
        <dbReference type="Pfam" id="PF07732"/>
    </source>
</evidence>
<protein>
    <recommendedName>
        <fullName evidence="4 13">Laccase</fullName>
        <ecNumber evidence="4 13">1.10.3.2</ecNumber>
    </recommendedName>
    <alternativeName>
        <fullName evidence="13">Benzenediol:oxygen oxidoreductase</fullName>
    </alternativeName>
    <alternativeName>
        <fullName evidence="13">Diphenol oxidase</fullName>
    </alternativeName>
    <alternativeName>
        <fullName evidence="13">Urishiol oxidase</fullName>
    </alternativeName>
</protein>
<dbReference type="PROSITE" id="PS00079">
    <property type="entry name" value="MULTICOPPER_OXIDASE1"/>
    <property type="match status" value="1"/>
</dbReference>
<dbReference type="EMBL" id="GHES01025367">
    <property type="protein sequence ID" value="MPA55926.1"/>
    <property type="molecule type" value="Transcribed_RNA"/>
</dbReference>
<feature type="domain" description="Plastocyanin-like" evidence="17">
    <location>
        <begin position="33"/>
        <end position="146"/>
    </location>
</feature>
<evidence type="ECO:0000256" key="5">
    <source>
        <dbReference type="ARBA" id="ARBA00022523"/>
    </source>
</evidence>
<sequence length="597" mass="66732">MGSFSAQFLIFVILNGILLCMVQAKVHYYDFVIKETNFTRLCHTKSVLVVNDSLPGPVIRVKKGDTVFVNVHNQGDYGFTLHWHGVKQPRNPWSDGPDYITQCKIQTKTNFTYEVTFSTEEGTLWWHAHSDWTRATVHGAIVIEPADGTTYPFPKPDAEEIIVVGSWYTYDLKKLVEEAIKTGSDMPRTQAYTINGEPGDLCPCSRQSTHNVVVDYGKTYHFRIVNANTNAEFFLAIAEHNVTVVGMDGAYVKPITTDYIMISPGQTIDFLVTANKTLGHYYIAGRQFSSADAIIDEFDHTNVTAIFKYSGNYSAPLSPYFPFNLPLYNDVPASSNFTHRLRSLANKDYPANVPLNISTRMFVVASMGQVLCPNASCSGPGGNRLASSLNNISWVNPYSDILRAYYGNITGIYTPDFPDLPPKFYDFTGEDYTFNNSQPSQGTRVKVVNFNETVEIIFQGTSVLRGTESHPMHLHGHNFYVVGSGWGNFNNNSDPELFNLVDPPLLNTFGVPKYGWTVIRFWANNPGVWYLHCHMDRHMSWGMDSVLIVKNGGTVESTMRGPPASMPSCRNSDGKVEQKSGLLQKPNVSDGKVDEIE</sequence>
<name>A0A5B7AGX6_DAVIN</name>
<reference evidence="19" key="1">
    <citation type="submission" date="2019-08" db="EMBL/GenBank/DDBJ databases">
        <title>Reference gene set and small RNA set construction with multiple tissues from Davidia involucrata Baill.</title>
        <authorList>
            <person name="Yang H."/>
            <person name="Zhou C."/>
            <person name="Li G."/>
            <person name="Wang J."/>
            <person name="Gao P."/>
            <person name="Wang M."/>
            <person name="Wang R."/>
            <person name="Zhao Y."/>
        </authorList>
    </citation>
    <scope>NUCLEOTIDE SEQUENCE</scope>
    <source>
        <tissue evidence="19">Mixed with DoveR01_LX</tissue>
    </source>
</reference>
<comment type="similarity">
    <text evidence="3 13">Belongs to the multicopper oxidase family.</text>
</comment>
<accession>A0A5B7AGX6</accession>
<dbReference type="PANTHER" id="PTHR11709:SF261">
    <property type="entry name" value="LACCASE"/>
    <property type="match status" value="1"/>
</dbReference>
<dbReference type="Pfam" id="PF07731">
    <property type="entry name" value="Cu-oxidase_2"/>
    <property type="match status" value="1"/>
</dbReference>
<dbReference type="InterPro" id="IPR033138">
    <property type="entry name" value="Cu_oxidase_CS"/>
</dbReference>
<evidence type="ECO:0000256" key="9">
    <source>
        <dbReference type="ARBA" id="ARBA00023002"/>
    </source>
</evidence>
<dbReference type="InterPro" id="IPR008972">
    <property type="entry name" value="Cupredoxin"/>
</dbReference>
<evidence type="ECO:0000256" key="6">
    <source>
        <dbReference type="ARBA" id="ARBA00022525"/>
    </source>
</evidence>
<evidence type="ECO:0000256" key="14">
    <source>
        <dbReference type="SAM" id="MobiDB-lite"/>
    </source>
</evidence>
<keyword evidence="12 13" id="KW-0439">Lignin degradation</keyword>
<dbReference type="GO" id="GO:0048046">
    <property type="term" value="C:apoplast"/>
    <property type="evidence" value="ECO:0007669"/>
    <property type="project" value="UniProtKB-SubCell"/>
</dbReference>
<evidence type="ECO:0000256" key="11">
    <source>
        <dbReference type="ARBA" id="ARBA00023180"/>
    </source>
</evidence>
<dbReference type="InterPro" id="IPR001117">
    <property type="entry name" value="Cu-oxidase_2nd"/>
</dbReference>
<dbReference type="GO" id="GO:0052716">
    <property type="term" value="F:hydroquinone:oxygen oxidoreductase activity"/>
    <property type="evidence" value="ECO:0007669"/>
    <property type="project" value="UniProtKB-EC"/>
</dbReference>
<dbReference type="PANTHER" id="PTHR11709">
    <property type="entry name" value="MULTI-COPPER OXIDASE"/>
    <property type="match status" value="1"/>
</dbReference>
<evidence type="ECO:0000256" key="4">
    <source>
        <dbReference type="ARBA" id="ARBA00012297"/>
    </source>
</evidence>
<dbReference type="InterPro" id="IPR017761">
    <property type="entry name" value="Laccase"/>
</dbReference>
<evidence type="ECO:0000259" key="16">
    <source>
        <dbReference type="Pfam" id="PF07731"/>
    </source>
</evidence>
<evidence type="ECO:0000256" key="12">
    <source>
        <dbReference type="ARBA" id="ARBA00023185"/>
    </source>
</evidence>
<keyword evidence="6 13" id="KW-0964">Secreted</keyword>
<dbReference type="InterPro" id="IPR002355">
    <property type="entry name" value="Cu_oxidase_Cu_BS"/>
</dbReference>
<evidence type="ECO:0000259" key="15">
    <source>
        <dbReference type="Pfam" id="PF00394"/>
    </source>
</evidence>
<dbReference type="GO" id="GO:0046274">
    <property type="term" value="P:lignin catabolic process"/>
    <property type="evidence" value="ECO:0007669"/>
    <property type="project" value="UniProtKB-KW"/>
</dbReference>
<dbReference type="GO" id="GO:0005507">
    <property type="term" value="F:copper ion binding"/>
    <property type="evidence" value="ECO:0007669"/>
    <property type="project" value="InterPro"/>
</dbReference>
<feature type="chain" id="PRO_5033914707" description="Laccase" evidence="13">
    <location>
        <begin position="25"/>
        <end position="597"/>
    </location>
</feature>
<dbReference type="SUPFAM" id="SSF49503">
    <property type="entry name" value="Cupredoxins"/>
    <property type="match status" value="3"/>
</dbReference>